<feature type="transmembrane region" description="Helical" evidence="8">
    <location>
        <begin position="552"/>
        <end position="572"/>
    </location>
</feature>
<keyword evidence="3 8" id="KW-0812">Transmembrane</keyword>
<evidence type="ECO:0000256" key="3">
    <source>
        <dbReference type="ARBA" id="ARBA00022692"/>
    </source>
</evidence>
<evidence type="ECO:0000256" key="7">
    <source>
        <dbReference type="ARBA" id="ARBA00023180"/>
    </source>
</evidence>
<dbReference type="AlphaFoldDB" id="A0A8J6L840"/>
<dbReference type="EMBL" id="JABDTM020027583">
    <property type="protein sequence ID" value="KAH0810292.1"/>
    <property type="molecule type" value="Genomic_DNA"/>
</dbReference>
<comment type="caution">
    <text evidence="9">The sequence shown here is derived from an EMBL/GenBank/DDBJ whole genome shotgun (WGS) entry which is preliminary data.</text>
</comment>
<reference evidence="9" key="1">
    <citation type="journal article" date="2020" name="J Insects Food Feed">
        <title>The yellow mealworm (Tenebrio molitor) genome: a resource for the emerging insects as food and feed industry.</title>
        <authorList>
            <person name="Eriksson T."/>
            <person name="Andere A."/>
            <person name="Kelstrup H."/>
            <person name="Emery V."/>
            <person name="Picard C."/>
        </authorList>
    </citation>
    <scope>NUCLEOTIDE SEQUENCE</scope>
    <source>
        <strain evidence="9">Stoneville</strain>
        <tissue evidence="9">Whole head</tissue>
    </source>
</reference>
<evidence type="ECO:0000256" key="1">
    <source>
        <dbReference type="ARBA" id="ARBA00004651"/>
    </source>
</evidence>
<name>A0A8J6L840_TENMO</name>
<evidence type="ECO:0000256" key="4">
    <source>
        <dbReference type="ARBA" id="ARBA00022989"/>
    </source>
</evidence>
<keyword evidence="7" id="KW-0325">Glycoprotein</keyword>
<proteinExistence type="predicted"/>
<evidence type="ECO:0000256" key="2">
    <source>
        <dbReference type="ARBA" id="ARBA00022475"/>
    </source>
</evidence>
<evidence type="ECO:0000313" key="10">
    <source>
        <dbReference type="Proteomes" id="UP000719412"/>
    </source>
</evidence>
<evidence type="ECO:0000256" key="6">
    <source>
        <dbReference type="ARBA" id="ARBA00023170"/>
    </source>
</evidence>
<keyword evidence="10" id="KW-1185">Reference proteome</keyword>
<keyword evidence="5 8" id="KW-0472">Membrane</keyword>
<evidence type="ECO:0000256" key="8">
    <source>
        <dbReference type="SAM" id="Phobius"/>
    </source>
</evidence>
<feature type="transmembrane region" description="Helical" evidence="8">
    <location>
        <begin position="363"/>
        <end position="386"/>
    </location>
</feature>
<accession>A0A8J6L840</accession>
<protein>
    <submittedName>
        <fullName evidence="9">Uncharacterized protein</fullName>
    </submittedName>
</protein>
<dbReference type="PANTHER" id="PTHR42643">
    <property type="entry name" value="IONOTROPIC RECEPTOR 20A-RELATED"/>
    <property type="match status" value="1"/>
</dbReference>
<sequence length="603" mass="69164">MSPQRPSQKKTHITKMSLPTRVYFFSLLATVNSELSKCQSVKDFLTHFDETTFATSTSFANCDTLFDSPDPKLIKNYRKLSPEKNHDPRDYDYVIVDHDYDDFTKTIANLMSEDNLNVHGKYLVVVEAANLSQIASYFRFLWKRDVYNVVVATDDSFYTWYPYDSCRDVRVTPANFTHGFSDKIPQKLHCPVRINWSRSSINVKDPSNRTDPGIFILYANELSNVMGAPFEYTEGKTDLTRTMLREPEFNFTRAMEAEDAAVFIGGFGYFQGQFVDQSLFSTHVSSDDTVLLLPPRKITPKWREFFKFTPPTAILLICTLFLWGLAIRTSTNKSLVRCFFLSYRILIQMCVPKHPDKPHQRVFLFSALVFAMLVDSFYLSVLNGVFTKPNYEPKIATVEDFASSDTPLRCNPLLTDQVDDDLKNLLLRKITPTYTRGVQLLTEFFDDADYAVVLTSLHLHYVKNPQNVEKIKVRVGVFVSGYHSKRTFQMTTSYKAFLVRPRFHLKTKIDAHIREIQEKGLGSKFNTISSLYLNKRVVKEKDAVRIVDLDDLSGVFVLLMVGCALSVVVFLVEVKQSFVKLTVASDLSVNTIFDANFVNVKRH</sequence>
<feature type="transmembrane region" description="Helical" evidence="8">
    <location>
        <begin position="305"/>
        <end position="328"/>
    </location>
</feature>
<dbReference type="InterPro" id="IPR052192">
    <property type="entry name" value="Insect_Ionotropic_Sensory_Rcpt"/>
</dbReference>
<dbReference type="Proteomes" id="UP000719412">
    <property type="component" value="Unassembled WGS sequence"/>
</dbReference>
<organism evidence="9 10">
    <name type="scientific">Tenebrio molitor</name>
    <name type="common">Yellow mealworm beetle</name>
    <dbReference type="NCBI Taxonomy" id="7067"/>
    <lineage>
        <taxon>Eukaryota</taxon>
        <taxon>Metazoa</taxon>
        <taxon>Ecdysozoa</taxon>
        <taxon>Arthropoda</taxon>
        <taxon>Hexapoda</taxon>
        <taxon>Insecta</taxon>
        <taxon>Pterygota</taxon>
        <taxon>Neoptera</taxon>
        <taxon>Endopterygota</taxon>
        <taxon>Coleoptera</taxon>
        <taxon>Polyphaga</taxon>
        <taxon>Cucujiformia</taxon>
        <taxon>Tenebrionidae</taxon>
        <taxon>Tenebrio</taxon>
    </lineage>
</organism>
<keyword evidence="6" id="KW-0675">Receptor</keyword>
<dbReference type="PANTHER" id="PTHR42643:SF24">
    <property type="entry name" value="IONOTROPIC RECEPTOR 60A"/>
    <property type="match status" value="1"/>
</dbReference>
<evidence type="ECO:0000313" key="9">
    <source>
        <dbReference type="EMBL" id="KAH0810292.1"/>
    </source>
</evidence>
<keyword evidence="4 8" id="KW-1133">Transmembrane helix</keyword>
<reference evidence="9" key="2">
    <citation type="submission" date="2021-08" db="EMBL/GenBank/DDBJ databases">
        <authorList>
            <person name="Eriksson T."/>
        </authorList>
    </citation>
    <scope>NUCLEOTIDE SEQUENCE</scope>
    <source>
        <strain evidence="9">Stoneville</strain>
        <tissue evidence="9">Whole head</tissue>
    </source>
</reference>
<dbReference type="GO" id="GO:0005886">
    <property type="term" value="C:plasma membrane"/>
    <property type="evidence" value="ECO:0007669"/>
    <property type="project" value="UniProtKB-SubCell"/>
</dbReference>
<comment type="subcellular location">
    <subcellularLocation>
        <location evidence="1">Cell membrane</location>
        <topology evidence="1">Multi-pass membrane protein</topology>
    </subcellularLocation>
</comment>
<gene>
    <name evidence="9" type="ORF">GEV33_012496</name>
</gene>
<evidence type="ECO:0000256" key="5">
    <source>
        <dbReference type="ARBA" id="ARBA00023136"/>
    </source>
</evidence>
<keyword evidence="2" id="KW-1003">Cell membrane</keyword>